<dbReference type="GO" id="GO:0030295">
    <property type="term" value="F:protein kinase activator activity"/>
    <property type="evidence" value="ECO:0007669"/>
    <property type="project" value="TreeGrafter"/>
</dbReference>
<dbReference type="GO" id="GO:0016740">
    <property type="term" value="F:transferase activity"/>
    <property type="evidence" value="ECO:0007669"/>
    <property type="project" value="UniProtKB-KW"/>
</dbReference>
<gene>
    <name evidence="2" type="ORF">HNR46_003162</name>
</gene>
<keyword evidence="2" id="KW-0808">Transferase</keyword>
<protein>
    <submittedName>
        <fullName evidence="2">Mannitol/fructose-specific phosphotransferase system IIA component (Ntr-type)</fullName>
    </submittedName>
</protein>
<dbReference type="PROSITE" id="PS00372">
    <property type="entry name" value="PTS_EIIA_TYPE_2_HIS"/>
    <property type="match status" value="1"/>
</dbReference>
<dbReference type="InterPro" id="IPR002178">
    <property type="entry name" value="PTS_EIIA_type-2_dom"/>
</dbReference>
<dbReference type="PANTHER" id="PTHR47738:SF1">
    <property type="entry name" value="NITROGEN REGULATORY PROTEIN"/>
    <property type="match status" value="1"/>
</dbReference>
<accession>A0A840V5K4</accession>
<sequence length="146" mass="15628">MLIGALCPSLPVALDLDAGSEEAVIRQVAGMLAEHPGVKDPARFVEAVLARQKVQPPLLGGGVALPHARCGAVTQIVAAAARVPEPVDFHGVPVQLVFLFGVPPHAVTEYLEMTAELARRLRDPRRRQALLEAEDPETFRCELGLS</sequence>
<dbReference type="SUPFAM" id="SSF55804">
    <property type="entry name" value="Phoshotransferase/anion transport protein"/>
    <property type="match status" value="1"/>
</dbReference>
<dbReference type="Pfam" id="PF00359">
    <property type="entry name" value="PTS_EIIA_2"/>
    <property type="match status" value="1"/>
</dbReference>
<proteinExistence type="predicted"/>
<comment type="caution">
    <text evidence="2">The sequence shown here is derived from an EMBL/GenBank/DDBJ whole genome shotgun (WGS) entry which is preliminary data.</text>
</comment>
<dbReference type="EMBL" id="JACHFD010000017">
    <property type="protein sequence ID" value="MBB5352913.1"/>
    <property type="molecule type" value="Genomic_DNA"/>
</dbReference>
<organism evidence="2 3">
    <name type="scientific">Haloferula luteola</name>
    <dbReference type="NCBI Taxonomy" id="595692"/>
    <lineage>
        <taxon>Bacteria</taxon>
        <taxon>Pseudomonadati</taxon>
        <taxon>Verrucomicrobiota</taxon>
        <taxon>Verrucomicrobiia</taxon>
        <taxon>Verrucomicrobiales</taxon>
        <taxon>Verrucomicrobiaceae</taxon>
        <taxon>Haloferula</taxon>
    </lineage>
</organism>
<keyword evidence="3" id="KW-1185">Reference proteome</keyword>
<dbReference type="PROSITE" id="PS51094">
    <property type="entry name" value="PTS_EIIA_TYPE_2"/>
    <property type="match status" value="1"/>
</dbReference>
<evidence type="ECO:0000313" key="2">
    <source>
        <dbReference type="EMBL" id="MBB5352913.1"/>
    </source>
</evidence>
<dbReference type="RefSeq" id="WP_184020347.1">
    <property type="nucleotide sequence ID" value="NZ_JACHFD010000017.1"/>
</dbReference>
<dbReference type="AlphaFoldDB" id="A0A840V5K4"/>
<dbReference type="PANTHER" id="PTHR47738">
    <property type="entry name" value="PTS SYSTEM FRUCTOSE-LIKE EIIA COMPONENT-RELATED"/>
    <property type="match status" value="1"/>
</dbReference>
<evidence type="ECO:0000259" key="1">
    <source>
        <dbReference type="PROSITE" id="PS51094"/>
    </source>
</evidence>
<feature type="domain" description="PTS EIIA type-2" evidence="1">
    <location>
        <begin position="5"/>
        <end position="146"/>
    </location>
</feature>
<dbReference type="Proteomes" id="UP000557717">
    <property type="component" value="Unassembled WGS sequence"/>
</dbReference>
<dbReference type="InterPro" id="IPR051541">
    <property type="entry name" value="PTS_SugarTrans_NitroReg"/>
</dbReference>
<dbReference type="InterPro" id="IPR016152">
    <property type="entry name" value="PTrfase/Anion_transptr"/>
</dbReference>
<dbReference type="Gene3D" id="3.40.930.10">
    <property type="entry name" value="Mannitol-specific EII, Chain A"/>
    <property type="match status" value="1"/>
</dbReference>
<evidence type="ECO:0000313" key="3">
    <source>
        <dbReference type="Proteomes" id="UP000557717"/>
    </source>
</evidence>
<reference evidence="2 3" key="1">
    <citation type="submission" date="2020-08" db="EMBL/GenBank/DDBJ databases">
        <title>Genomic Encyclopedia of Type Strains, Phase IV (KMG-IV): sequencing the most valuable type-strain genomes for metagenomic binning, comparative biology and taxonomic classification.</title>
        <authorList>
            <person name="Goeker M."/>
        </authorList>
    </citation>
    <scope>NUCLEOTIDE SEQUENCE [LARGE SCALE GENOMIC DNA]</scope>
    <source>
        <strain evidence="2 3">YC6886</strain>
    </source>
</reference>
<name>A0A840V5K4_9BACT</name>